<evidence type="ECO:0000256" key="13">
    <source>
        <dbReference type="SAM" id="MobiDB-lite"/>
    </source>
</evidence>
<evidence type="ECO:0000256" key="5">
    <source>
        <dbReference type="ARBA" id="ARBA00022729"/>
    </source>
</evidence>
<dbReference type="GO" id="GO:0004714">
    <property type="term" value="F:transmembrane receptor protein tyrosine kinase activity"/>
    <property type="evidence" value="ECO:0007669"/>
    <property type="project" value="InterPro"/>
</dbReference>
<dbReference type="InterPro" id="IPR019794">
    <property type="entry name" value="Peroxidases_AS"/>
</dbReference>
<evidence type="ECO:0000256" key="11">
    <source>
        <dbReference type="ARBA" id="ARBA00023180"/>
    </source>
</evidence>
<dbReference type="InterPro" id="IPR024788">
    <property type="entry name" value="Malectin-like_Carb-bd_dom"/>
</dbReference>
<dbReference type="InterPro" id="IPR000719">
    <property type="entry name" value="Prot_kinase_dom"/>
</dbReference>
<comment type="subcellular location">
    <subcellularLocation>
        <location evidence="1">Membrane</location>
        <topology evidence="1">Single-pass type I membrane protein</topology>
    </subcellularLocation>
</comment>
<organism evidence="17 18">
    <name type="scientific">Dillenia turbinata</name>
    <dbReference type="NCBI Taxonomy" id="194707"/>
    <lineage>
        <taxon>Eukaryota</taxon>
        <taxon>Viridiplantae</taxon>
        <taxon>Streptophyta</taxon>
        <taxon>Embryophyta</taxon>
        <taxon>Tracheophyta</taxon>
        <taxon>Spermatophyta</taxon>
        <taxon>Magnoliopsida</taxon>
        <taxon>eudicotyledons</taxon>
        <taxon>Gunneridae</taxon>
        <taxon>Pentapetalae</taxon>
        <taxon>Dilleniales</taxon>
        <taxon>Dilleniaceae</taxon>
        <taxon>Dillenia</taxon>
    </lineage>
</organism>
<dbReference type="InterPro" id="IPR001245">
    <property type="entry name" value="Ser-Thr/Tyr_kinase_cat_dom"/>
</dbReference>
<evidence type="ECO:0000256" key="6">
    <source>
        <dbReference type="ARBA" id="ARBA00022741"/>
    </source>
</evidence>
<dbReference type="InterPro" id="IPR008271">
    <property type="entry name" value="Ser/Thr_kinase_AS"/>
</dbReference>
<dbReference type="PROSITE" id="PS50011">
    <property type="entry name" value="PROTEIN_KINASE_DOM"/>
    <property type="match status" value="1"/>
</dbReference>
<dbReference type="InterPro" id="IPR011009">
    <property type="entry name" value="Kinase-like_dom_sf"/>
</dbReference>
<evidence type="ECO:0000256" key="3">
    <source>
        <dbReference type="ARBA" id="ARBA00022679"/>
    </source>
</evidence>
<dbReference type="FunFam" id="1.10.510.10:FF:000252">
    <property type="entry name" value="Receptor-like protein kinase FERONIA"/>
    <property type="match status" value="1"/>
</dbReference>
<evidence type="ECO:0000256" key="15">
    <source>
        <dbReference type="SAM" id="SignalP"/>
    </source>
</evidence>
<keyword evidence="11" id="KW-0325">Glycoprotein</keyword>
<dbReference type="GO" id="GO:0004674">
    <property type="term" value="F:protein serine/threonine kinase activity"/>
    <property type="evidence" value="ECO:0007669"/>
    <property type="project" value="UniProtKB-KW"/>
</dbReference>
<dbReference type="PANTHER" id="PTHR34590:SF5">
    <property type="entry name" value="OS04G0586500 PROTEIN"/>
    <property type="match status" value="1"/>
</dbReference>
<dbReference type="GO" id="GO:0004601">
    <property type="term" value="F:peroxidase activity"/>
    <property type="evidence" value="ECO:0007669"/>
    <property type="project" value="InterPro"/>
</dbReference>
<dbReference type="GO" id="GO:0010038">
    <property type="term" value="P:response to metal ion"/>
    <property type="evidence" value="ECO:0007669"/>
    <property type="project" value="UniProtKB-ARBA"/>
</dbReference>
<evidence type="ECO:0000256" key="4">
    <source>
        <dbReference type="ARBA" id="ARBA00022692"/>
    </source>
</evidence>
<evidence type="ECO:0000256" key="7">
    <source>
        <dbReference type="ARBA" id="ARBA00022777"/>
    </source>
</evidence>
<dbReference type="AlphaFoldDB" id="A0AAN8UTT7"/>
<name>A0AAN8UTT7_9MAGN</name>
<dbReference type="PROSITE" id="PS00436">
    <property type="entry name" value="PEROXIDASE_2"/>
    <property type="match status" value="1"/>
</dbReference>
<evidence type="ECO:0000256" key="14">
    <source>
        <dbReference type="SAM" id="Phobius"/>
    </source>
</evidence>
<protein>
    <submittedName>
        <fullName evidence="17">Malectin-like domain</fullName>
    </submittedName>
</protein>
<dbReference type="Proteomes" id="UP001370490">
    <property type="component" value="Unassembled WGS sequence"/>
</dbReference>
<dbReference type="CDD" id="cd14066">
    <property type="entry name" value="STKc_IRAK"/>
    <property type="match status" value="1"/>
</dbReference>
<feature type="transmembrane region" description="Helical" evidence="14">
    <location>
        <begin position="443"/>
        <end position="468"/>
    </location>
</feature>
<dbReference type="GO" id="GO:0016020">
    <property type="term" value="C:membrane"/>
    <property type="evidence" value="ECO:0007669"/>
    <property type="project" value="UniProtKB-SubCell"/>
</dbReference>
<dbReference type="InterPro" id="IPR017441">
    <property type="entry name" value="Protein_kinase_ATP_BS"/>
</dbReference>
<evidence type="ECO:0000259" key="16">
    <source>
        <dbReference type="PROSITE" id="PS50011"/>
    </source>
</evidence>
<dbReference type="SMART" id="SM00220">
    <property type="entry name" value="S_TKc"/>
    <property type="match status" value="1"/>
</dbReference>
<dbReference type="InterPro" id="IPR045272">
    <property type="entry name" value="ANXUR1/2-like"/>
</dbReference>
<proteinExistence type="predicted"/>
<evidence type="ECO:0000256" key="8">
    <source>
        <dbReference type="ARBA" id="ARBA00022840"/>
    </source>
</evidence>
<evidence type="ECO:0000256" key="2">
    <source>
        <dbReference type="ARBA" id="ARBA00022527"/>
    </source>
</evidence>
<comment type="caution">
    <text evidence="17">The sequence shown here is derived from an EMBL/GenBank/DDBJ whole genome shotgun (WGS) entry which is preliminary data.</text>
</comment>
<feature type="compositionally biased region" description="Polar residues" evidence="13">
    <location>
        <begin position="423"/>
        <end position="435"/>
    </location>
</feature>
<keyword evidence="3" id="KW-0808">Transferase</keyword>
<reference evidence="17 18" key="1">
    <citation type="submission" date="2023-12" db="EMBL/GenBank/DDBJ databases">
        <title>A high-quality genome assembly for Dillenia turbinata (Dilleniales).</title>
        <authorList>
            <person name="Chanderbali A."/>
        </authorList>
    </citation>
    <scope>NUCLEOTIDE SEQUENCE [LARGE SCALE GENOMIC DNA]</scope>
    <source>
        <strain evidence="17">LSX21</strain>
        <tissue evidence="17">Leaf</tissue>
    </source>
</reference>
<dbReference type="Gene3D" id="3.30.200.20">
    <property type="entry name" value="Phosphorylase Kinase, domain 1"/>
    <property type="match status" value="1"/>
</dbReference>
<keyword evidence="5 15" id="KW-0732">Signal</keyword>
<feature type="chain" id="PRO_5042850767" evidence="15">
    <location>
        <begin position="20"/>
        <end position="862"/>
    </location>
</feature>
<dbReference type="PROSITE" id="PS00107">
    <property type="entry name" value="PROTEIN_KINASE_ATP"/>
    <property type="match status" value="1"/>
</dbReference>
<evidence type="ECO:0000313" key="18">
    <source>
        <dbReference type="Proteomes" id="UP001370490"/>
    </source>
</evidence>
<dbReference type="Gene3D" id="1.10.510.10">
    <property type="entry name" value="Transferase(Phosphotransferase) domain 1"/>
    <property type="match status" value="1"/>
</dbReference>
<keyword evidence="4 14" id="KW-0812">Transmembrane</keyword>
<dbReference type="EMBL" id="JBAMMX010000019">
    <property type="protein sequence ID" value="KAK6921895.1"/>
    <property type="molecule type" value="Genomic_DNA"/>
</dbReference>
<keyword evidence="10 14" id="KW-0472">Membrane</keyword>
<dbReference type="SUPFAM" id="SSF56112">
    <property type="entry name" value="Protein kinase-like (PK-like)"/>
    <property type="match status" value="1"/>
</dbReference>
<dbReference type="FunFam" id="3.30.200.20:FF:000645">
    <property type="entry name" value="Receptor-like protein kinase FERONIA"/>
    <property type="match status" value="1"/>
</dbReference>
<dbReference type="PROSITE" id="PS00108">
    <property type="entry name" value="PROTEIN_KINASE_ST"/>
    <property type="match status" value="1"/>
</dbReference>
<dbReference type="FunFam" id="2.60.120.430:FF:000003">
    <property type="entry name" value="FERONIA receptor-like kinase"/>
    <property type="match status" value="1"/>
</dbReference>
<evidence type="ECO:0000313" key="17">
    <source>
        <dbReference type="EMBL" id="KAK6921895.1"/>
    </source>
</evidence>
<dbReference type="FunFam" id="2.60.120.430:FF:000007">
    <property type="entry name" value="FERONIA receptor-like kinase"/>
    <property type="match status" value="1"/>
</dbReference>
<evidence type="ECO:0000256" key="10">
    <source>
        <dbReference type="ARBA" id="ARBA00023136"/>
    </source>
</evidence>
<gene>
    <name evidence="17" type="ORF">RJ641_012402</name>
</gene>
<feature type="region of interest" description="Disordered" evidence="13">
    <location>
        <begin position="411"/>
        <end position="437"/>
    </location>
</feature>
<keyword evidence="9 14" id="KW-1133">Transmembrane helix</keyword>
<dbReference type="Pfam" id="PF07714">
    <property type="entry name" value="PK_Tyr_Ser-Thr"/>
    <property type="match status" value="1"/>
</dbReference>
<evidence type="ECO:0000256" key="12">
    <source>
        <dbReference type="PROSITE-ProRule" id="PRU10141"/>
    </source>
</evidence>
<sequence>MLIQTYLFFYLAISITVQSYSPDENIALNCGSSGNSSDQDLRIWTGDISSIYIKSSQQNTSSTTATASSLDAAPQVPYATARIFHSSFTYSFQVSPGPKIIRLHFHPSSYPGLDISSAFFSVIINNNAYTLLHNFSALLTSRFLKQHYFEKEFCVIVPIQEQELRITFIPSPESKSSFAFINGIEIVSMPTDLYFKPRDVPIVGQSQPLFLDDQTNALETVYRLKVSGQAISPSGDSGIFRSWSQDISFIFGDFTGNDPYHFTLPIKHTKVPPYTAPDTLYFTARDMGPDGTWNENNNLTWLFPVDTGFYYLARLHFCEIAPRITSTGMRLFEIFLNNQTADEEMDIIYWAGGIGVPIYREFIVMVPQTEVIESKQNLSLALHPNTKSVYSDTLLSGIEIFKLNDSSGNLAGPNPNAADDNTESNSDSPASQRPMHSNKNHKAVIVAPVIAGSIVMFIACALALLAMWRSQWKIPGKRVKTWAWSPSSKLSLLSSAKASSLPTGLCRHFSLAEIKSATDNFSISLLVGVGGFGNVYKGYIDDGTNTVAIKRLNPSSQQGVHEFLTEIEMLSQLRHVHLVSLIGYCGENHEMILVYDYMARGTLRDHLYNTENPPLPWKLRLQICIGAARGLQYLHSGAKHMIIHRDVKTTNILLDEKWAAKVSDFGLSRMGPTDVSRTHVSTAVKGTFGYLDPEYYRRQQLTEKSDVYSFGVVLFEVLCARPPLDKSLVRHEMCLSEWAKSCYRNGILDQIIDPFLVGKIAPECLKKYGEMADRCLHDKGIERPSMADVVWTLEFALQLQEKAEESKTHFETGGKDTAFCGSWVCEKSESDEIPSRSTDDSAQVMSQAVFSELVMPPNAEGR</sequence>
<feature type="signal peptide" evidence="15">
    <location>
        <begin position="1"/>
        <end position="19"/>
    </location>
</feature>
<dbReference type="Pfam" id="PF12819">
    <property type="entry name" value="Malectin_like"/>
    <property type="match status" value="1"/>
</dbReference>
<dbReference type="PANTHER" id="PTHR34590">
    <property type="entry name" value="OS03G0124300 PROTEIN-RELATED"/>
    <property type="match status" value="1"/>
</dbReference>
<feature type="domain" description="Protein kinase" evidence="16">
    <location>
        <begin position="521"/>
        <end position="796"/>
    </location>
</feature>
<keyword evidence="6 12" id="KW-0547">Nucleotide-binding</keyword>
<accession>A0AAN8UTT7</accession>
<dbReference type="GO" id="GO:0005524">
    <property type="term" value="F:ATP binding"/>
    <property type="evidence" value="ECO:0007669"/>
    <property type="project" value="UniProtKB-UniRule"/>
</dbReference>
<keyword evidence="18" id="KW-1185">Reference proteome</keyword>
<keyword evidence="2" id="KW-0723">Serine/threonine-protein kinase</keyword>
<feature type="binding site" evidence="12">
    <location>
        <position position="550"/>
    </location>
    <ligand>
        <name>ATP</name>
        <dbReference type="ChEBI" id="CHEBI:30616"/>
    </ligand>
</feature>
<evidence type="ECO:0000256" key="1">
    <source>
        <dbReference type="ARBA" id="ARBA00004479"/>
    </source>
</evidence>
<dbReference type="Gene3D" id="2.60.120.430">
    <property type="entry name" value="Galactose-binding lectin"/>
    <property type="match status" value="2"/>
</dbReference>
<evidence type="ECO:0000256" key="9">
    <source>
        <dbReference type="ARBA" id="ARBA00022989"/>
    </source>
</evidence>
<keyword evidence="8 12" id="KW-0067">ATP-binding</keyword>
<keyword evidence="7" id="KW-0418">Kinase</keyword>